<dbReference type="KEGG" id="lsf:I8J32_017195"/>
<dbReference type="Proteomes" id="UP000639274">
    <property type="component" value="Chromosome"/>
</dbReference>
<sequence>MNAGRHTPSFNTSERIVRSLLAAALIAAVIWSLTGNASPEVIVSRFW</sequence>
<organism evidence="1 2">
    <name type="scientific">Agrilutibacter solisilvae</name>
    <dbReference type="NCBI Taxonomy" id="2763317"/>
    <lineage>
        <taxon>Bacteria</taxon>
        <taxon>Pseudomonadati</taxon>
        <taxon>Pseudomonadota</taxon>
        <taxon>Gammaproteobacteria</taxon>
        <taxon>Lysobacterales</taxon>
        <taxon>Lysobacteraceae</taxon>
        <taxon>Agrilutibacter</taxon>
    </lineage>
</organism>
<gene>
    <name evidence="1" type="ORF">I8J32_017195</name>
</gene>
<evidence type="ECO:0000313" key="2">
    <source>
        <dbReference type="Proteomes" id="UP000639274"/>
    </source>
</evidence>
<accession>A0A974XZ79</accession>
<reference evidence="1 2" key="1">
    <citation type="submission" date="2021-03" db="EMBL/GenBank/DDBJ databases">
        <title>Lysobacter sp. nov. isolated from soil of gangwondo yeongwol, south Korea.</title>
        <authorList>
            <person name="Kim K.R."/>
            <person name="Kim K.H."/>
            <person name="Jeon C.O."/>
        </authorList>
    </citation>
    <scope>NUCLEOTIDE SEQUENCE [LARGE SCALE GENOMIC DNA]</scope>
    <source>
        <strain evidence="1 2">R19</strain>
    </source>
</reference>
<dbReference type="RefSeq" id="WP_200613928.1">
    <property type="nucleotide sequence ID" value="NZ_CP071518.1"/>
</dbReference>
<proteinExistence type="predicted"/>
<evidence type="ECO:0000313" key="1">
    <source>
        <dbReference type="EMBL" id="QSX78358.1"/>
    </source>
</evidence>
<protein>
    <submittedName>
        <fullName evidence="1">Uncharacterized protein</fullName>
    </submittedName>
</protein>
<name>A0A974XZ79_9GAMM</name>
<dbReference type="AlphaFoldDB" id="A0A974XZ79"/>
<keyword evidence="2" id="KW-1185">Reference proteome</keyword>
<dbReference type="EMBL" id="CP071518">
    <property type="protein sequence ID" value="QSX78358.1"/>
    <property type="molecule type" value="Genomic_DNA"/>
</dbReference>